<evidence type="ECO:0000259" key="1">
    <source>
        <dbReference type="Pfam" id="PF13456"/>
    </source>
</evidence>
<reference evidence="2 3" key="1">
    <citation type="submission" date="2017-11" db="EMBL/GenBank/DDBJ databases">
        <title>De-novo sequencing of pomegranate (Punica granatum L.) genome.</title>
        <authorList>
            <person name="Akparov Z."/>
            <person name="Amiraslanov A."/>
            <person name="Hajiyeva S."/>
            <person name="Abbasov M."/>
            <person name="Kaur K."/>
            <person name="Hamwieh A."/>
            <person name="Solovyev V."/>
            <person name="Salamov A."/>
            <person name="Braich B."/>
            <person name="Kosarev P."/>
            <person name="Mahmoud A."/>
            <person name="Hajiyev E."/>
            <person name="Babayeva S."/>
            <person name="Izzatullayeva V."/>
            <person name="Mammadov A."/>
            <person name="Mammadov A."/>
            <person name="Sharifova S."/>
            <person name="Ojaghi J."/>
            <person name="Eynullazada K."/>
            <person name="Bayramov B."/>
            <person name="Abdulazimova A."/>
            <person name="Shahmuradov I."/>
        </authorList>
    </citation>
    <scope>NUCLEOTIDE SEQUENCE [LARGE SCALE GENOMIC DNA]</scope>
    <source>
        <strain evidence="3">cv. AG2017</strain>
        <tissue evidence="2">Leaf</tissue>
    </source>
</reference>
<feature type="domain" description="RNase H type-1" evidence="1">
    <location>
        <begin position="267"/>
        <end position="315"/>
    </location>
</feature>
<sequence>MGRNNSTLNALEETLQTFCSKSGMKININKSQFLFSKKTSLETKKIFSDSLGVMDIDDLGRYLGFPISLSKKKEKDLSFPIDQIRSKLSGWKSKLLSMAGRATVIESVTSATLPYVMQCTYLPMEVTSKIDKLNRDLLWGSSTEKRKVHLVNWDMVTQPKSMGGLGLKQMDLRNKALLGSLAARVTTEESPWARMLRIKATRSNFLWKGSATWNALPAGLETWDKGAKWIIGDGIPMNFWEDWWIGNAPLRERIQGPLPLGEEQRKLDVTSSVVAELCAFQPGLQLVKMMGIRKIQVELDAVTVFNWIWGETASNAIHSA</sequence>
<dbReference type="InterPro" id="IPR002156">
    <property type="entry name" value="RNaseH_domain"/>
</dbReference>
<comment type="caution">
    <text evidence="2">The sequence shown here is derived from an EMBL/GenBank/DDBJ whole genome shotgun (WGS) entry which is preliminary data.</text>
</comment>
<evidence type="ECO:0000313" key="3">
    <source>
        <dbReference type="Proteomes" id="UP000233551"/>
    </source>
</evidence>
<proteinExistence type="predicted"/>
<dbReference type="STRING" id="22663.A0A2I0KFS5"/>
<dbReference type="GO" id="GO:0003676">
    <property type="term" value="F:nucleic acid binding"/>
    <property type="evidence" value="ECO:0007669"/>
    <property type="project" value="InterPro"/>
</dbReference>
<dbReference type="GO" id="GO:0004523">
    <property type="term" value="F:RNA-DNA hybrid ribonuclease activity"/>
    <property type="evidence" value="ECO:0007669"/>
    <property type="project" value="InterPro"/>
</dbReference>
<accession>A0A2I0KFS5</accession>
<dbReference type="AlphaFoldDB" id="A0A2I0KFS5"/>
<dbReference type="Pfam" id="PF13456">
    <property type="entry name" value="RVT_3"/>
    <property type="match status" value="1"/>
</dbReference>
<dbReference type="PANTHER" id="PTHR33116">
    <property type="entry name" value="REVERSE TRANSCRIPTASE ZINC-BINDING DOMAIN-CONTAINING PROTEIN-RELATED-RELATED"/>
    <property type="match status" value="1"/>
</dbReference>
<protein>
    <recommendedName>
        <fullName evidence="1">RNase H type-1 domain-containing protein</fullName>
    </recommendedName>
</protein>
<name>A0A2I0KFS5_PUNGR</name>
<dbReference type="EMBL" id="PGOL01000662">
    <property type="protein sequence ID" value="PKI66656.1"/>
    <property type="molecule type" value="Genomic_DNA"/>
</dbReference>
<dbReference type="PANTHER" id="PTHR33116:SF70">
    <property type="entry name" value="NON-LTR RETROELEMENT REVERSE TRANSCRIPTASE-LIKE PROTEIN"/>
    <property type="match status" value="1"/>
</dbReference>
<gene>
    <name evidence="2" type="ORF">CRG98_012998</name>
</gene>
<keyword evidence="3" id="KW-1185">Reference proteome</keyword>
<dbReference type="Proteomes" id="UP000233551">
    <property type="component" value="Unassembled WGS sequence"/>
</dbReference>
<evidence type="ECO:0000313" key="2">
    <source>
        <dbReference type="EMBL" id="PKI66656.1"/>
    </source>
</evidence>
<organism evidence="2 3">
    <name type="scientific">Punica granatum</name>
    <name type="common">Pomegranate</name>
    <dbReference type="NCBI Taxonomy" id="22663"/>
    <lineage>
        <taxon>Eukaryota</taxon>
        <taxon>Viridiplantae</taxon>
        <taxon>Streptophyta</taxon>
        <taxon>Embryophyta</taxon>
        <taxon>Tracheophyta</taxon>
        <taxon>Spermatophyta</taxon>
        <taxon>Magnoliopsida</taxon>
        <taxon>eudicotyledons</taxon>
        <taxon>Gunneridae</taxon>
        <taxon>Pentapetalae</taxon>
        <taxon>rosids</taxon>
        <taxon>malvids</taxon>
        <taxon>Myrtales</taxon>
        <taxon>Lythraceae</taxon>
        <taxon>Punica</taxon>
    </lineage>
</organism>